<feature type="binding site" evidence="11">
    <location>
        <position position="19"/>
    </location>
    <ligand>
        <name>5-methyltetrahydropteroyltri-L-glutamate</name>
        <dbReference type="ChEBI" id="CHEBI:58207"/>
    </ligand>
</feature>
<evidence type="ECO:0000313" key="16">
    <source>
        <dbReference type="EMBL" id="ARR00682.1"/>
    </source>
</evidence>
<evidence type="ECO:0000313" key="17">
    <source>
        <dbReference type="Proteomes" id="UP000194260"/>
    </source>
</evidence>
<comment type="cofactor">
    <cofactor evidence="12">
        <name>Zn(2+)</name>
        <dbReference type="ChEBI" id="CHEBI:29105"/>
    </cofactor>
    <text evidence="12">Binds 2 Zn(2+) ions per subunit.</text>
</comment>
<feature type="domain" description="Cobalamin-independent methionine synthase MetE C-terminal/archaeal" evidence="14">
    <location>
        <begin position="426"/>
        <end position="748"/>
    </location>
</feature>
<evidence type="ECO:0000256" key="8">
    <source>
        <dbReference type="ARBA" id="ARBA00022833"/>
    </source>
</evidence>
<dbReference type="InterPro" id="IPR006276">
    <property type="entry name" value="Cobalamin-indep_Met_synthase"/>
</dbReference>
<dbReference type="UniPathway" id="UPA00051">
    <property type="reaction ID" value="UER00082"/>
</dbReference>
<feature type="binding site" evidence="10 11">
    <location>
        <position position="599"/>
    </location>
    <ligand>
        <name>L-methionine</name>
        <dbReference type="ChEBI" id="CHEBI:57844"/>
    </ligand>
</feature>
<dbReference type="InterPro" id="IPR002629">
    <property type="entry name" value="Met_Synth_C/arc"/>
</dbReference>
<organism evidence="16 17">
    <name type="scientific">Campylobacter porcelli</name>
    <dbReference type="NCBI Taxonomy" id="1660073"/>
    <lineage>
        <taxon>Bacteria</taxon>
        <taxon>Pseudomonadati</taxon>
        <taxon>Campylobacterota</taxon>
        <taxon>Epsilonproteobacteria</taxon>
        <taxon>Campylobacterales</taxon>
        <taxon>Campylobacteraceae</taxon>
        <taxon>Campylobacter</taxon>
    </lineage>
</organism>
<keyword evidence="9 10" id="KW-0486">Methionine biosynthesis</keyword>
<evidence type="ECO:0000256" key="3">
    <source>
        <dbReference type="ARBA" id="ARBA00009553"/>
    </source>
</evidence>
<comment type="similarity">
    <text evidence="3 10">Belongs to the vitamin-B12 independent methionine synthase family.</text>
</comment>
<dbReference type="GO" id="GO:0003871">
    <property type="term" value="F:5-methyltetrahydropteroyltriglutamate-homocysteine S-methyltransferase activity"/>
    <property type="evidence" value="ECO:0007669"/>
    <property type="project" value="UniProtKB-UniRule"/>
</dbReference>
<feature type="domain" description="Cobalamin-independent methionine synthase MetE N-terminal" evidence="15">
    <location>
        <begin position="5"/>
        <end position="309"/>
    </location>
</feature>
<feature type="binding site" evidence="10 11">
    <location>
        <begin position="431"/>
        <end position="433"/>
    </location>
    <ligand>
        <name>L-homocysteine</name>
        <dbReference type="ChEBI" id="CHEBI:58199"/>
    </ligand>
</feature>
<evidence type="ECO:0000256" key="5">
    <source>
        <dbReference type="ARBA" id="ARBA00022605"/>
    </source>
</evidence>
<accession>A0A1X9SWP6</accession>
<dbReference type="HAMAP" id="MF_00172">
    <property type="entry name" value="Meth_synth"/>
    <property type="match status" value="1"/>
</dbReference>
<comment type="cofactor">
    <cofactor evidence="10">
        <name>Zn(2+)</name>
        <dbReference type="ChEBI" id="CHEBI:29105"/>
    </cofactor>
    <text evidence="10">Binds 1 zinc ion per subunit.</text>
</comment>
<feature type="binding site" evidence="10 11">
    <location>
        <begin position="515"/>
        <end position="516"/>
    </location>
    <ligand>
        <name>5-methyltetrahydropteroyltri-L-glutamate</name>
        <dbReference type="ChEBI" id="CHEBI:58207"/>
    </ligand>
</feature>
<keyword evidence="5 10" id="KW-0028">Amino-acid biosynthesis</keyword>
<evidence type="ECO:0000256" key="6">
    <source>
        <dbReference type="ARBA" id="ARBA00022679"/>
    </source>
</evidence>
<evidence type="ECO:0000256" key="12">
    <source>
        <dbReference type="PIRSR" id="PIRSR000382-2"/>
    </source>
</evidence>
<feature type="binding site" evidence="10">
    <location>
        <position position="605"/>
    </location>
    <ligand>
        <name>5-methyltetrahydropteroyltri-L-glutamate</name>
        <dbReference type="ChEBI" id="CHEBI:58207"/>
    </ligand>
</feature>
<dbReference type="NCBIfam" id="TIGR01371">
    <property type="entry name" value="met_syn_B12ind"/>
    <property type="match status" value="1"/>
</dbReference>
<gene>
    <name evidence="10 16" type="primary">metE</name>
    <name evidence="16" type="ORF">CSUIS_0868</name>
</gene>
<feature type="binding site" evidence="10 11">
    <location>
        <position position="561"/>
    </location>
    <ligand>
        <name>5-methyltetrahydropteroyltri-L-glutamate</name>
        <dbReference type="ChEBI" id="CHEBI:58207"/>
    </ligand>
</feature>
<evidence type="ECO:0000256" key="10">
    <source>
        <dbReference type="HAMAP-Rule" id="MF_00172"/>
    </source>
</evidence>
<dbReference type="RefSeq" id="WP_086297373.1">
    <property type="nucleotide sequence ID" value="NZ_CP018789.1"/>
</dbReference>
<dbReference type="SUPFAM" id="SSF51726">
    <property type="entry name" value="UROD/MetE-like"/>
    <property type="match status" value="2"/>
</dbReference>
<keyword evidence="6 10" id="KW-0808">Transferase</keyword>
<dbReference type="NCBIfam" id="NF003556">
    <property type="entry name" value="PRK05222.1"/>
    <property type="match status" value="1"/>
</dbReference>
<dbReference type="InterPro" id="IPR013215">
    <property type="entry name" value="Cbl-indep_Met_Synth_N"/>
</dbReference>
<dbReference type="Gene3D" id="3.20.20.210">
    <property type="match status" value="2"/>
</dbReference>
<feature type="binding site" evidence="11">
    <location>
        <position position="114"/>
    </location>
    <ligand>
        <name>5-methyltetrahydropteroyltri-L-glutamate</name>
        <dbReference type="ChEBI" id="CHEBI:58207"/>
    </ligand>
</feature>
<feature type="binding site" evidence="12">
    <location>
        <position position="643"/>
    </location>
    <ligand>
        <name>Zn(2+)</name>
        <dbReference type="ChEBI" id="CHEBI:29105"/>
        <label>1</label>
        <note>catalytic</note>
    </ligand>
</feature>
<comment type="catalytic activity">
    <reaction evidence="10">
        <text>5-methyltetrahydropteroyltri-L-glutamate + L-homocysteine = tetrahydropteroyltri-L-glutamate + L-methionine</text>
        <dbReference type="Rhea" id="RHEA:21196"/>
        <dbReference type="ChEBI" id="CHEBI:57844"/>
        <dbReference type="ChEBI" id="CHEBI:58140"/>
        <dbReference type="ChEBI" id="CHEBI:58199"/>
        <dbReference type="ChEBI" id="CHEBI:58207"/>
        <dbReference type="EC" id="2.1.1.14"/>
    </reaction>
</comment>
<dbReference type="Proteomes" id="UP000194260">
    <property type="component" value="Chromosome"/>
</dbReference>
<feature type="binding site" evidence="12">
    <location>
        <position position="665"/>
    </location>
    <ligand>
        <name>Zn(2+)</name>
        <dbReference type="ChEBI" id="CHEBI:29105"/>
        <label>1</label>
        <note>catalytic</note>
    </ligand>
</feature>
<keyword evidence="4 10" id="KW-0489">Methyltransferase</keyword>
<feature type="binding site" evidence="10">
    <location>
        <position position="665"/>
    </location>
    <ligand>
        <name>Zn(2+)</name>
        <dbReference type="ChEBI" id="CHEBI:29105"/>
        <note>catalytic</note>
    </ligand>
</feature>
<dbReference type="Pfam" id="PF01717">
    <property type="entry name" value="Meth_synt_2"/>
    <property type="match status" value="1"/>
</dbReference>
<feature type="binding site" evidence="10">
    <location>
        <position position="643"/>
    </location>
    <ligand>
        <name>Zn(2+)</name>
        <dbReference type="ChEBI" id="CHEBI:29105"/>
        <note>catalytic</note>
    </ligand>
</feature>
<proteinExistence type="inferred from homology"/>
<dbReference type="InterPro" id="IPR038071">
    <property type="entry name" value="UROD/MetE-like_sf"/>
</dbReference>
<protein>
    <recommendedName>
        <fullName evidence="10">5-methyltetrahydropteroyltriglutamate--homocysteine methyltransferase</fullName>
        <ecNumber evidence="10">2.1.1.14</ecNumber>
    </recommendedName>
    <alternativeName>
        <fullName evidence="10">Cobalamin-independent methionine synthase</fullName>
    </alternativeName>
    <alternativeName>
        <fullName evidence="10">Methionine synthase, vitamin-B12 independent isozyme</fullName>
    </alternativeName>
</protein>
<feature type="binding site" evidence="10 11">
    <location>
        <position position="484"/>
    </location>
    <ligand>
        <name>L-methionine</name>
        <dbReference type="ChEBI" id="CHEBI:57844"/>
    </ligand>
</feature>
<dbReference type="KEGG" id="camy:CSUIS_0868"/>
<dbReference type="CDD" id="cd03312">
    <property type="entry name" value="CIMS_N_terminal_like"/>
    <property type="match status" value="1"/>
</dbReference>
<feature type="binding site" evidence="10 11">
    <location>
        <position position="599"/>
    </location>
    <ligand>
        <name>L-homocysteine</name>
        <dbReference type="ChEBI" id="CHEBI:58199"/>
    </ligand>
</feature>
<dbReference type="EC" id="2.1.1.14" evidence="10"/>
<evidence type="ECO:0000256" key="7">
    <source>
        <dbReference type="ARBA" id="ARBA00022723"/>
    </source>
</evidence>
<dbReference type="PIRSF" id="PIRSF000382">
    <property type="entry name" value="MeTrfase_B12_ind"/>
    <property type="match status" value="1"/>
</dbReference>
<feature type="binding site" evidence="10">
    <location>
        <position position="726"/>
    </location>
    <ligand>
        <name>Zn(2+)</name>
        <dbReference type="ChEBI" id="CHEBI:29105"/>
        <note>catalytic</note>
    </ligand>
</feature>
<reference evidence="17" key="1">
    <citation type="journal article" date="2017" name="Genome Biol. Evol.">
        <title>Comparative Genomic Analysis Identifies a Campylobacter Clade Deficient in Selenium Metabolism.</title>
        <authorList>
            <person name="Miller W.G."/>
            <person name="Yee E."/>
            <person name="Lopes B.S."/>
            <person name="Chapman M.H."/>
            <person name="Huynh S."/>
            <person name="Bono J.L."/>
            <person name="Parker C.T."/>
            <person name="Strachan N.J.C."/>
            <person name="Forbes K.J."/>
        </authorList>
    </citation>
    <scope>NUCLEOTIDE SEQUENCE [LARGE SCALE GENOMIC DNA]</scope>
    <source>
        <strain evidence="17">RM6137</strain>
    </source>
</reference>
<comment type="function">
    <text evidence="1 10">Catalyzes the transfer of a methyl group from 5-methyltetrahydrofolate to homocysteine resulting in methionine formation.</text>
</comment>
<dbReference type="Pfam" id="PF08267">
    <property type="entry name" value="Meth_synt_1"/>
    <property type="match status" value="1"/>
</dbReference>
<feature type="binding site" evidence="10">
    <location>
        <position position="641"/>
    </location>
    <ligand>
        <name>Zn(2+)</name>
        <dbReference type="ChEBI" id="CHEBI:29105"/>
        <note>catalytic</note>
    </ligand>
</feature>
<evidence type="ECO:0000256" key="2">
    <source>
        <dbReference type="ARBA" id="ARBA00004681"/>
    </source>
</evidence>
<evidence type="ECO:0000256" key="13">
    <source>
        <dbReference type="PIRSR" id="PIRSR000382-3"/>
    </source>
</evidence>
<feature type="binding site" evidence="12">
    <location>
        <position position="726"/>
    </location>
    <ligand>
        <name>Zn(2+)</name>
        <dbReference type="ChEBI" id="CHEBI:29105"/>
        <label>1</label>
        <note>catalytic</note>
    </ligand>
</feature>
<dbReference type="EMBL" id="CP018789">
    <property type="protein sequence ID" value="ARR00682.1"/>
    <property type="molecule type" value="Genomic_DNA"/>
</dbReference>
<sequence>MSKSFVTGFPRIGEQRELKFALESFWAGKTSFNEVQNVASELKKRHWGYQIDAKVDLISVNDFSYYDLMLDNIITFGAIPPRFAGLSGYDLYFSMARGNANSVAMEMTKWFNTNYHYIVPELNRDTKFKLDSSKIVAEYKEAKEAGVDKAKINLIGPITFLALSKTTDGSNAFDHLNALSEQYVKLISELSKLDSEVIIQIDEPIFVTDKASELADKIVPIYDALATAANSVKIIFMTYFEHANEAVKEVVKSKIWAIGLDFVHASSQDKALEILSNSDKVLFAGLIDGRNVWVSNLDAKAQIANKIKEFIPDERLYIGTSCSLLHVPYTLKYEDNLAIKEWLAFGVEKLTELKILKKLVNGGEFCETGKCLIEANRAAIASRKTSDLINDINVQNRVKSLTKFDRDTAYEERIKAQKALFNLPELPTTTIGSFPQTPELRQVRNAYKKSLITKESYESEIKKYIDDCIKFQEECGLDVLVHGEPERNDMVEYFGEQLKGYAFSANGWVQSYGSRCVKPPLLFGDVSRPAPMTVEWITYAQSKTSKIMKGMLTGPVTILNWSFVRDDKPRSDIAKELALCIYDEIDDLQKAGIKIIQVDEAAFKEGYPLRKENIPAYEKFAVDCFKLSVCVADKTTQIHTHMCYSEFNDIIKTIEAMDADVISIETARSGNELLKIFKSVGYKQEVGPGVYDIHSPRIPTVEEIATQINALLEVLPKSQLWINPDCGLKTRKWQEVKPSLENMVKAVKIVRMS</sequence>
<dbReference type="GO" id="GO:0008270">
    <property type="term" value="F:zinc ion binding"/>
    <property type="evidence" value="ECO:0007669"/>
    <property type="project" value="InterPro"/>
</dbReference>
<dbReference type="AlphaFoldDB" id="A0A1X9SWP6"/>
<feature type="binding site" evidence="10">
    <location>
        <position position="109"/>
    </location>
    <ligand>
        <name>5-methyltetrahydropteroyltri-L-glutamate</name>
        <dbReference type="ChEBI" id="CHEBI:58207"/>
    </ligand>
</feature>
<keyword evidence="8 10" id="KW-0862">Zinc</keyword>
<dbReference type="PANTHER" id="PTHR30519">
    <property type="entry name" value="5-METHYLTETRAHYDROPTEROYLTRIGLUTAMATE--HOMOCYSTEINE METHYLTRANSFERASE"/>
    <property type="match status" value="1"/>
</dbReference>
<comment type="pathway">
    <text evidence="2 10">Amino-acid biosynthesis; L-methionine biosynthesis via de novo pathway; L-methionine from L-homocysteine (MetE route): step 1/1.</text>
</comment>
<feature type="active site" description="Proton donor" evidence="10 13">
    <location>
        <position position="694"/>
    </location>
</feature>
<keyword evidence="7 10" id="KW-0479">Metal-binding</keyword>
<evidence type="ECO:0000259" key="15">
    <source>
        <dbReference type="Pfam" id="PF08267"/>
    </source>
</evidence>
<name>A0A1X9SWP6_9BACT</name>
<feature type="binding site" evidence="10">
    <location>
        <position position="484"/>
    </location>
    <ligand>
        <name>L-homocysteine</name>
        <dbReference type="ChEBI" id="CHEBI:58199"/>
    </ligand>
</feature>
<dbReference type="GO" id="GO:0009086">
    <property type="term" value="P:methionine biosynthetic process"/>
    <property type="evidence" value="ECO:0007669"/>
    <property type="project" value="UniProtKB-UniRule"/>
</dbReference>
<evidence type="ECO:0000256" key="9">
    <source>
        <dbReference type="ARBA" id="ARBA00023167"/>
    </source>
</evidence>
<dbReference type="CDD" id="cd03311">
    <property type="entry name" value="CIMS_C_terminal_like"/>
    <property type="match status" value="1"/>
</dbReference>
<dbReference type="STRING" id="1660073.CSUIS_0868"/>
<feature type="binding site" evidence="10 11">
    <location>
        <begin position="431"/>
        <end position="433"/>
    </location>
    <ligand>
        <name>L-methionine</name>
        <dbReference type="ChEBI" id="CHEBI:57844"/>
    </ligand>
</feature>
<evidence type="ECO:0000256" key="11">
    <source>
        <dbReference type="PIRSR" id="PIRSR000382-1"/>
    </source>
</evidence>
<evidence type="ECO:0000256" key="4">
    <source>
        <dbReference type="ARBA" id="ARBA00022603"/>
    </source>
</evidence>
<evidence type="ECO:0000256" key="1">
    <source>
        <dbReference type="ARBA" id="ARBA00002777"/>
    </source>
</evidence>
<feature type="binding site" evidence="12">
    <location>
        <position position="641"/>
    </location>
    <ligand>
        <name>Zn(2+)</name>
        <dbReference type="ChEBI" id="CHEBI:29105"/>
        <label>1</label>
        <note>catalytic</note>
    </ligand>
</feature>
<dbReference type="GO" id="GO:0032259">
    <property type="term" value="P:methylation"/>
    <property type="evidence" value="ECO:0007669"/>
    <property type="project" value="UniProtKB-KW"/>
</dbReference>
<keyword evidence="10" id="KW-0677">Repeat</keyword>
<evidence type="ECO:0000259" key="14">
    <source>
        <dbReference type="Pfam" id="PF01717"/>
    </source>
</evidence>
<feature type="binding site" evidence="10">
    <location>
        <begin position="16"/>
        <end position="19"/>
    </location>
    <ligand>
        <name>5-methyltetrahydropteroyltri-L-glutamate</name>
        <dbReference type="ChEBI" id="CHEBI:58207"/>
    </ligand>
</feature>